<gene>
    <name evidence="2" type="ORF">GGP61_000361</name>
</gene>
<comment type="caution">
    <text evidence="2">The sequence shown here is derived from an EMBL/GenBank/DDBJ whole genome shotgun (WGS) entry which is preliminary data.</text>
</comment>
<protein>
    <submittedName>
        <fullName evidence="2">Pimeloyl-ACP methyl ester carboxylesterase</fullName>
    </submittedName>
</protein>
<dbReference type="PRINTS" id="PR00111">
    <property type="entry name" value="ABHYDROLASE"/>
</dbReference>
<organism evidence="2 3">
    <name type="scientific">Salinibacter ruber</name>
    <dbReference type="NCBI Taxonomy" id="146919"/>
    <lineage>
        <taxon>Bacteria</taxon>
        <taxon>Pseudomonadati</taxon>
        <taxon>Rhodothermota</taxon>
        <taxon>Rhodothermia</taxon>
        <taxon>Rhodothermales</taxon>
        <taxon>Salinibacteraceae</taxon>
        <taxon>Salinibacter</taxon>
    </lineage>
</organism>
<dbReference type="InterPro" id="IPR000073">
    <property type="entry name" value="AB_hydrolase_1"/>
</dbReference>
<dbReference type="Pfam" id="PF00561">
    <property type="entry name" value="Abhydrolase_1"/>
    <property type="match status" value="1"/>
</dbReference>
<name>A0A9X2Q2C4_9BACT</name>
<evidence type="ECO:0000313" key="3">
    <source>
        <dbReference type="Proteomes" id="UP001155057"/>
    </source>
</evidence>
<dbReference type="AlphaFoldDB" id="A0A9X2Q2C4"/>
<reference evidence="2" key="1">
    <citation type="submission" date="2022-08" db="EMBL/GenBank/DDBJ databases">
        <title>Genomic Encyclopedia of Type Strains, Phase V (KMG-V): Genome sequencing to study the core and pangenomes of soil and plant-associated prokaryotes.</title>
        <authorList>
            <person name="Whitman W."/>
        </authorList>
    </citation>
    <scope>NUCLEOTIDE SEQUENCE</scope>
    <source>
        <strain evidence="2">SP3049</strain>
    </source>
</reference>
<sequence length="258" mass="28455">MTDSNLNVEVRGRPENPPVLLLHGWGRSLQDLRPLTRTLTDAYWTHAVDLPGHGASPPPPEPWGVSEHAQLLHDYIRREIQSSVTVVGHSNGGRIALYMAGTPAHASAVSRLALISPSGVEPERAWAYHLRSGLATALKAPVQALPSSLQAPAEDWLRHSLAWRLLGSADYNAQDGVMRETFVKTVNDHLDEELVRIRVPTLLFWGTEDEAVSRRQMEVMTSKIDDCGLVELDGAGHFGHLDRPDTVQAGLRHFLENS</sequence>
<proteinExistence type="predicted"/>
<dbReference type="Gene3D" id="3.40.50.1820">
    <property type="entry name" value="alpha/beta hydrolase"/>
    <property type="match status" value="1"/>
</dbReference>
<dbReference type="Proteomes" id="UP001155057">
    <property type="component" value="Unassembled WGS sequence"/>
</dbReference>
<dbReference type="PANTHER" id="PTHR46438">
    <property type="entry name" value="ALPHA/BETA-HYDROLASES SUPERFAMILY PROTEIN"/>
    <property type="match status" value="1"/>
</dbReference>
<dbReference type="SUPFAM" id="SSF53474">
    <property type="entry name" value="alpha/beta-Hydrolases"/>
    <property type="match status" value="1"/>
</dbReference>
<dbReference type="EMBL" id="JANUAE010000001">
    <property type="protein sequence ID" value="MCS3708774.1"/>
    <property type="molecule type" value="Genomic_DNA"/>
</dbReference>
<dbReference type="RefSeq" id="WP_251923003.1">
    <property type="nucleotide sequence ID" value="NZ_CALTSG010000021.1"/>
</dbReference>
<dbReference type="InterPro" id="IPR029058">
    <property type="entry name" value="AB_hydrolase_fold"/>
</dbReference>
<accession>A0A9X2Q2C4</accession>
<evidence type="ECO:0000313" key="2">
    <source>
        <dbReference type="EMBL" id="MCS3708774.1"/>
    </source>
</evidence>
<evidence type="ECO:0000259" key="1">
    <source>
        <dbReference type="Pfam" id="PF00561"/>
    </source>
</evidence>
<feature type="domain" description="AB hydrolase-1" evidence="1">
    <location>
        <begin position="17"/>
        <end position="244"/>
    </location>
</feature>
<dbReference type="PANTHER" id="PTHR46438:SF11">
    <property type="entry name" value="LIPASE-RELATED"/>
    <property type="match status" value="1"/>
</dbReference>